<sequence>MYDIKILNQDYPLWLSVDKEDNLTLSNMPISFLISYITFLNQIAYQISSGSCNFVVKFEWVVENKYDEFYLVDLNTEEEPYYALDKSTLSSRFKKQPTNEDFLIEIGELKKNVENIPLEINNALNYIIGTCNVEKNASFVIYVLLMMPQLSVVPEFLKIALPFISSTELLDQKVNEEILELHFETGPTRAIAT</sequence>
<dbReference type="Proteomes" id="UP000439903">
    <property type="component" value="Unassembled WGS sequence"/>
</dbReference>
<protein>
    <submittedName>
        <fullName evidence="1">Uncharacterized protein</fullName>
    </submittedName>
</protein>
<gene>
    <name evidence="1" type="ORF">F8M41_022318</name>
</gene>
<reference evidence="1 2" key="1">
    <citation type="journal article" date="2019" name="Environ. Microbiol.">
        <title>At the nexus of three kingdoms: the genome of the mycorrhizal fungus Gigaspora margarita provides insights into plant, endobacterial and fungal interactions.</title>
        <authorList>
            <person name="Venice F."/>
            <person name="Ghignone S."/>
            <person name="Salvioli di Fossalunga A."/>
            <person name="Amselem J."/>
            <person name="Novero M."/>
            <person name="Xianan X."/>
            <person name="Sedzielewska Toro K."/>
            <person name="Morin E."/>
            <person name="Lipzen A."/>
            <person name="Grigoriev I.V."/>
            <person name="Henrissat B."/>
            <person name="Martin F.M."/>
            <person name="Bonfante P."/>
        </authorList>
    </citation>
    <scope>NUCLEOTIDE SEQUENCE [LARGE SCALE GENOMIC DNA]</scope>
    <source>
        <strain evidence="1 2">BEG34</strain>
    </source>
</reference>
<name>A0A8H4EI60_GIGMA</name>
<keyword evidence="2" id="KW-1185">Reference proteome</keyword>
<dbReference type="AlphaFoldDB" id="A0A8H4EI60"/>
<comment type="caution">
    <text evidence="1">The sequence shown here is derived from an EMBL/GenBank/DDBJ whole genome shotgun (WGS) entry which is preliminary data.</text>
</comment>
<accession>A0A8H4EI60</accession>
<evidence type="ECO:0000313" key="2">
    <source>
        <dbReference type="Proteomes" id="UP000439903"/>
    </source>
</evidence>
<evidence type="ECO:0000313" key="1">
    <source>
        <dbReference type="EMBL" id="KAF0488349.1"/>
    </source>
</evidence>
<proteinExistence type="predicted"/>
<dbReference type="EMBL" id="WTPW01000688">
    <property type="protein sequence ID" value="KAF0488349.1"/>
    <property type="molecule type" value="Genomic_DNA"/>
</dbReference>
<organism evidence="1 2">
    <name type="scientific">Gigaspora margarita</name>
    <dbReference type="NCBI Taxonomy" id="4874"/>
    <lineage>
        <taxon>Eukaryota</taxon>
        <taxon>Fungi</taxon>
        <taxon>Fungi incertae sedis</taxon>
        <taxon>Mucoromycota</taxon>
        <taxon>Glomeromycotina</taxon>
        <taxon>Glomeromycetes</taxon>
        <taxon>Diversisporales</taxon>
        <taxon>Gigasporaceae</taxon>
        <taxon>Gigaspora</taxon>
    </lineage>
</organism>